<accession>A0A1J7HGF4</accession>
<proteinExistence type="predicted"/>
<organism evidence="1 2">
    <name type="scientific">Lupinus angustifolius</name>
    <name type="common">Narrow-leaved blue lupine</name>
    <dbReference type="NCBI Taxonomy" id="3871"/>
    <lineage>
        <taxon>Eukaryota</taxon>
        <taxon>Viridiplantae</taxon>
        <taxon>Streptophyta</taxon>
        <taxon>Embryophyta</taxon>
        <taxon>Tracheophyta</taxon>
        <taxon>Spermatophyta</taxon>
        <taxon>Magnoliopsida</taxon>
        <taxon>eudicotyledons</taxon>
        <taxon>Gunneridae</taxon>
        <taxon>Pentapetalae</taxon>
        <taxon>rosids</taxon>
        <taxon>fabids</taxon>
        <taxon>Fabales</taxon>
        <taxon>Fabaceae</taxon>
        <taxon>Papilionoideae</taxon>
        <taxon>50 kb inversion clade</taxon>
        <taxon>genistoids sensu lato</taxon>
        <taxon>core genistoids</taxon>
        <taxon>Genisteae</taxon>
        <taxon>Lupinus</taxon>
    </lineage>
</organism>
<dbReference type="Proteomes" id="UP000188354">
    <property type="component" value="Chromosome LG05"/>
</dbReference>
<gene>
    <name evidence="1" type="ORF">TanjilG_20208</name>
</gene>
<sequence>MKTSKSVYLVLPRVNLLYVWILTGTIKSVMKYIYLHVSLRDPLLQGAADHELREIIRAVKRKKASHAGIFDMAKTANSPMIHIGR</sequence>
<reference evidence="1 2" key="1">
    <citation type="journal article" date="2017" name="Plant Biotechnol. J.">
        <title>A comprehensive draft genome sequence for lupin (Lupinus angustifolius), an emerging health food: insights into plant-microbe interactions and legume evolution.</title>
        <authorList>
            <person name="Hane J.K."/>
            <person name="Ming Y."/>
            <person name="Kamphuis L.G."/>
            <person name="Nelson M.N."/>
            <person name="Garg G."/>
            <person name="Atkins C.A."/>
            <person name="Bayer P.E."/>
            <person name="Bravo A."/>
            <person name="Bringans S."/>
            <person name="Cannon S."/>
            <person name="Edwards D."/>
            <person name="Foley R."/>
            <person name="Gao L.L."/>
            <person name="Harrison M.J."/>
            <person name="Huang W."/>
            <person name="Hurgobin B."/>
            <person name="Li S."/>
            <person name="Liu C.W."/>
            <person name="McGrath A."/>
            <person name="Morahan G."/>
            <person name="Murray J."/>
            <person name="Weller J."/>
            <person name="Jian J."/>
            <person name="Singh K.B."/>
        </authorList>
    </citation>
    <scope>NUCLEOTIDE SEQUENCE [LARGE SCALE GENOMIC DNA]</scope>
    <source>
        <strain evidence="2">cv. Tanjil</strain>
        <tissue evidence="1">Whole plant</tissue>
    </source>
</reference>
<dbReference type="Gramene" id="OIW11724">
    <property type="protein sequence ID" value="OIW11724"/>
    <property type="gene ID" value="TanjilG_20208"/>
</dbReference>
<evidence type="ECO:0000313" key="2">
    <source>
        <dbReference type="Proteomes" id="UP000188354"/>
    </source>
</evidence>
<dbReference type="STRING" id="3871.A0A1J7HGF4"/>
<dbReference type="AlphaFoldDB" id="A0A1J7HGF4"/>
<protein>
    <submittedName>
        <fullName evidence="1">Uncharacterized protein</fullName>
    </submittedName>
</protein>
<dbReference type="EMBL" id="CM007365">
    <property type="protein sequence ID" value="OIW11724.1"/>
    <property type="molecule type" value="Genomic_DNA"/>
</dbReference>
<keyword evidence="2" id="KW-1185">Reference proteome</keyword>
<evidence type="ECO:0000313" key="1">
    <source>
        <dbReference type="EMBL" id="OIW11724.1"/>
    </source>
</evidence>
<name>A0A1J7HGF4_LUPAN</name>